<sequence>VDSYDVTVEEDLGEIQLIKIEKRKYWYQDDWYLKYITVKTPMGDYLEFPCYRWITDEREIVLRDG</sequence>
<protein>
    <submittedName>
        <fullName evidence="3">Arachidonate 5-lipoxygenase</fullName>
    </submittedName>
</protein>
<dbReference type="AlphaFoldDB" id="A0A093CX40"/>
<dbReference type="SUPFAM" id="SSF49723">
    <property type="entry name" value="Lipase/lipooxygenase domain (PLAT/LH2 domain)"/>
    <property type="match status" value="1"/>
</dbReference>
<evidence type="ECO:0000313" key="3">
    <source>
        <dbReference type="EMBL" id="KFV20440.1"/>
    </source>
</evidence>
<feature type="domain" description="PLAT" evidence="2">
    <location>
        <begin position="1"/>
        <end position="65"/>
    </location>
</feature>
<evidence type="ECO:0000259" key="2">
    <source>
        <dbReference type="PROSITE" id="PS50095"/>
    </source>
</evidence>
<dbReference type="InterPro" id="IPR036392">
    <property type="entry name" value="PLAT/LH2_dom_sf"/>
</dbReference>
<keyword evidence="4" id="KW-1185">Reference proteome</keyword>
<evidence type="ECO:0000313" key="4">
    <source>
        <dbReference type="Proteomes" id="UP000053661"/>
    </source>
</evidence>
<name>A0A093CX40_TAUER</name>
<proteinExistence type="predicted"/>
<dbReference type="Pfam" id="PF01477">
    <property type="entry name" value="PLAT"/>
    <property type="match status" value="1"/>
</dbReference>
<dbReference type="Proteomes" id="UP000053661">
    <property type="component" value="Unassembled WGS sequence"/>
</dbReference>
<dbReference type="EMBL" id="KL475452">
    <property type="protein sequence ID" value="KFV20440.1"/>
    <property type="molecule type" value="Genomic_DNA"/>
</dbReference>
<organism evidence="3 4">
    <name type="scientific">Tauraco erythrolophus</name>
    <name type="common">Red-crested turaco</name>
    <dbReference type="NCBI Taxonomy" id="121530"/>
    <lineage>
        <taxon>Eukaryota</taxon>
        <taxon>Metazoa</taxon>
        <taxon>Chordata</taxon>
        <taxon>Craniata</taxon>
        <taxon>Vertebrata</taxon>
        <taxon>Euteleostomi</taxon>
        <taxon>Archelosauria</taxon>
        <taxon>Archosauria</taxon>
        <taxon>Dinosauria</taxon>
        <taxon>Saurischia</taxon>
        <taxon>Theropoda</taxon>
        <taxon>Coelurosauria</taxon>
        <taxon>Aves</taxon>
        <taxon>Neognathae</taxon>
        <taxon>Neoaves</taxon>
        <taxon>Otidimorphae</taxon>
        <taxon>Musophagiformes</taxon>
        <taxon>Musophagidae</taxon>
        <taxon>Tauraco</taxon>
    </lineage>
</organism>
<gene>
    <name evidence="3" type="ORF">N340_01897</name>
</gene>
<dbReference type="Gene3D" id="2.60.60.20">
    <property type="entry name" value="PLAT/LH2 domain"/>
    <property type="match status" value="1"/>
</dbReference>
<feature type="non-terminal residue" evidence="3">
    <location>
        <position position="1"/>
    </location>
</feature>
<dbReference type="PROSITE" id="PS50095">
    <property type="entry name" value="PLAT"/>
    <property type="match status" value="1"/>
</dbReference>
<accession>A0A093CX40</accession>
<reference evidence="3 4" key="1">
    <citation type="submission" date="2014-04" db="EMBL/GenBank/DDBJ databases">
        <title>Genome evolution of avian class.</title>
        <authorList>
            <person name="Zhang G."/>
            <person name="Li C."/>
        </authorList>
    </citation>
    <scope>NUCLEOTIDE SEQUENCE [LARGE SCALE GENOMIC DNA]</scope>
    <source>
        <strain evidence="3">BGI_N340</strain>
    </source>
</reference>
<feature type="non-terminal residue" evidence="3">
    <location>
        <position position="65"/>
    </location>
</feature>
<comment type="caution">
    <text evidence="1">Lacks conserved residue(s) required for the propagation of feature annotation.</text>
</comment>
<dbReference type="InterPro" id="IPR001024">
    <property type="entry name" value="PLAT/LH2_dom"/>
</dbReference>
<evidence type="ECO:0000256" key="1">
    <source>
        <dbReference type="PROSITE-ProRule" id="PRU00152"/>
    </source>
</evidence>